<dbReference type="EMBL" id="CVQI01017335">
    <property type="protein sequence ID" value="CRK25101.1"/>
    <property type="molecule type" value="Genomic_DNA"/>
</dbReference>
<reference evidence="4 5" key="1">
    <citation type="submission" date="2015-05" db="EMBL/GenBank/DDBJ databases">
        <authorList>
            <person name="Fogelqvist Johan"/>
        </authorList>
    </citation>
    <scope>NUCLEOTIDE SEQUENCE [LARGE SCALE GENOMIC DNA]</scope>
    <source>
        <strain evidence="2">VL1</strain>
        <strain evidence="3">VL2</strain>
    </source>
</reference>
<accession>A0A0G4LSQ3</accession>
<name>A0A0G4LSQ3_VERLO</name>
<keyword evidence="4" id="KW-1185">Reference proteome</keyword>
<evidence type="ECO:0000313" key="2">
    <source>
        <dbReference type="EMBL" id="CRK19281.1"/>
    </source>
</evidence>
<dbReference type="STRING" id="100787.A0A0G4LSQ3"/>
<sequence>MTEAALWKGLETKGYGQHTGQHGQFYFHFQQRADWLNKATARMPGVVEHIDSLVEAAVAQDAVLFRQPGLKVVAAPWEYAFIKKVSRITQGTGRQYDASDAVAYLHQFIATSNRGRPVKLPTVQDWGQRYKALCPVEILQQINDLYHRTYGTDGILLASRGARR</sequence>
<proteinExistence type="predicted"/>
<evidence type="ECO:0000313" key="5">
    <source>
        <dbReference type="Proteomes" id="UP000045706"/>
    </source>
</evidence>
<organism evidence="3 5">
    <name type="scientific">Verticillium longisporum</name>
    <name type="common">Verticillium dahliae var. longisporum</name>
    <dbReference type="NCBI Taxonomy" id="100787"/>
    <lineage>
        <taxon>Eukaryota</taxon>
        <taxon>Fungi</taxon>
        <taxon>Dikarya</taxon>
        <taxon>Ascomycota</taxon>
        <taxon>Pezizomycotina</taxon>
        <taxon>Sordariomycetes</taxon>
        <taxon>Hypocreomycetidae</taxon>
        <taxon>Glomerellales</taxon>
        <taxon>Plectosphaerellaceae</taxon>
        <taxon>Verticillium</taxon>
    </lineage>
</organism>
<evidence type="ECO:0000313" key="3">
    <source>
        <dbReference type="EMBL" id="CRK25101.1"/>
    </source>
</evidence>
<dbReference type="EMBL" id="CVQH01010557">
    <property type="protein sequence ID" value="CRK19281.1"/>
    <property type="molecule type" value="Genomic_DNA"/>
</dbReference>
<evidence type="ECO:0000259" key="1">
    <source>
        <dbReference type="Pfam" id="PF24483"/>
    </source>
</evidence>
<feature type="domain" description="DUF7582" evidence="1">
    <location>
        <begin position="29"/>
        <end position="152"/>
    </location>
</feature>
<protein>
    <recommendedName>
        <fullName evidence="1">DUF7582 domain-containing protein</fullName>
    </recommendedName>
</protein>
<dbReference type="AlphaFoldDB" id="A0A0G4LSQ3"/>
<gene>
    <name evidence="2" type="ORF">BN1708_012586</name>
    <name evidence="3" type="ORF">BN1723_013486</name>
</gene>
<dbReference type="InterPro" id="IPR056004">
    <property type="entry name" value="DUF7582"/>
</dbReference>
<dbReference type="Proteomes" id="UP000044602">
    <property type="component" value="Unassembled WGS sequence"/>
</dbReference>
<evidence type="ECO:0000313" key="4">
    <source>
        <dbReference type="Proteomes" id="UP000044602"/>
    </source>
</evidence>
<dbReference type="Pfam" id="PF24483">
    <property type="entry name" value="DUF7582"/>
    <property type="match status" value="1"/>
</dbReference>
<dbReference type="Proteomes" id="UP000045706">
    <property type="component" value="Unassembled WGS sequence"/>
</dbReference>